<evidence type="ECO:0000313" key="2">
    <source>
        <dbReference type="EMBL" id="PZX44403.1"/>
    </source>
</evidence>
<feature type="transmembrane region" description="Helical" evidence="1">
    <location>
        <begin position="46"/>
        <end position="69"/>
    </location>
</feature>
<proteinExistence type="predicted"/>
<dbReference type="EMBL" id="QKZR01000001">
    <property type="protein sequence ID" value="PZX44403.1"/>
    <property type="molecule type" value="Genomic_DNA"/>
</dbReference>
<dbReference type="RefSeq" id="WP_015362253.1">
    <property type="nucleotide sequence ID" value="NZ_QKZR01000001.1"/>
</dbReference>
<feature type="transmembrane region" description="Helical" evidence="1">
    <location>
        <begin position="20"/>
        <end position="40"/>
    </location>
</feature>
<name>A0ABX5Q2W3_9FLAO</name>
<protein>
    <submittedName>
        <fullName evidence="2">Uncharacterized protein</fullName>
    </submittedName>
</protein>
<sequence length="292" mass="33621">MNNQLKYYQESGKYHAPSLLLSVLAVVFLSLVLGYVYSAINYISPIIYINVLLVIGLGIVMGYTVLVLCKLSKVSNYKIRMGLAIFMGLLTLYFQWTAYLGFLVFDGLPDISWYLGSLGWLFYNSLEKELFFELYQYGAYEVFRTQVTDYALLFIWLIEAGIIIATPILAVLRYVPLPISNQYNKFYDQYTLHKDFRSIGSGDLAAAQIQSNPLEVLRDFEKGKANRHSKFKIYYLPEENKQYLKAENVSVQPRNESKTEIDVIIKYLEITTSQAKDILAEFTHDKNGFQLL</sequence>
<evidence type="ECO:0000256" key="1">
    <source>
        <dbReference type="SAM" id="Phobius"/>
    </source>
</evidence>
<dbReference type="Proteomes" id="UP000248584">
    <property type="component" value="Unassembled WGS sequence"/>
</dbReference>
<gene>
    <name evidence="2" type="ORF">LX97_01414</name>
</gene>
<reference evidence="2 3" key="1">
    <citation type="submission" date="2018-06" db="EMBL/GenBank/DDBJ databases">
        <title>Genomic Encyclopedia of Archaeal and Bacterial Type Strains, Phase II (KMG-II): from individual species to whole genera.</title>
        <authorList>
            <person name="Goeker M."/>
        </authorList>
    </citation>
    <scope>NUCLEOTIDE SEQUENCE [LARGE SCALE GENOMIC DNA]</scope>
    <source>
        <strain evidence="2 3">DSM 17205</strain>
    </source>
</reference>
<feature type="transmembrane region" description="Helical" evidence="1">
    <location>
        <begin position="150"/>
        <end position="175"/>
    </location>
</feature>
<evidence type="ECO:0000313" key="3">
    <source>
        <dbReference type="Proteomes" id="UP000248584"/>
    </source>
</evidence>
<comment type="caution">
    <text evidence="2">The sequence shown here is derived from an EMBL/GenBank/DDBJ whole genome shotgun (WGS) entry which is preliminary data.</text>
</comment>
<keyword evidence="1" id="KW-0472">Membrane</keyword>
<keyword evidence="1" id="KW-1133">Transmembrane helix</keyword>
<keyword evidence="3" id="KW-1185">Reference proteome</keyword>
<accession>A0ABX5Q2W3</accession>
<keyword evidence="1" id="KW-0812">Transmembrane</keyword>
<feature type="transmembrane region" description="Helical" evidence="1">
    <location>
        <begin position="81"/>
        <end position="105"/>
    </location>
</feature>
<organism evidence="2 3">
    <name type="scientific">Nonlabens dokdonensis</name>
    <dbReference type="NCBI Taxonomy" id="328515"/>
    <lineage>
        <taxon>Bacteria</taxon>
        <taxon>Pseudomonadati</taxon>
        <taxon>Bacteroidota</taxon>
        <taxon>Flavobacteriia</taxon>
        <taxon>Flavobacteriales</taxon>
        <taxon>Flavobacteriaceae</taxon>
        <taxon>Nonlabens</taxon>
    </lineage>
</organism>